<accession>A0A418EQL6</accession>
<name>A0A418EQL6_APHAT</name>
<protein>
    <submittedName>
        <fullName evidence="1">Uncharacterized protein</fullName>
    </submittedName>
</protein>
<reference evidence="1 2" key="1">
    <citation type="submission" date="2018-08" db="EMBL/GenBank/DDBJ databases">
        <title>Aphanomyces genome sequencing and annotation.</title>
        <authorList>
            <person name="Minardi D."/>
            <person name="Oidtmann B."/>
            <person name="Van Der Giezen M."/>
            <person name="Studholme D.J."/>
        </authorList>
    </citation>
    <scope>NUCLEOTIDE SEQUENCE [LARGE SCALE GENOMIC DNA]</scope>
    <source>
        <strain evidence="1 2">Da</strain>
    </source>
</reference>
<evidence type="ECO:0000313" key="1">
    <source>
        <dbReference type="EMBL" id="RHZ17294.1"/>
    </source>
</evidence>
<proteinExistence type="predicted"/>
<dbReference type="EMBL" id="QUTH01003795">
    <property type="protein sequence ID" value="RHZ17294.1"/>
    <property type="molecule type" value="Genomic_DNA"/>
</dbReference>
<dbReference type="Proteomes" id="UP000285430">
    <property type="component" value="Unassembled WGS sequence"/>
</dbReference>
<sequence>MEDCEDDIYIVDDVEYANEVAAAELADELLVLDKKQNLIDHWNRVGSFLTKIKDESKARTTHWWCRHRYAELSRFMLRLVYSRKDNSATLQWIKESHRQLGLCTDWYSVPQNAHHICLLLSSCSMQGYQDALTLLAEELKEELGVDGTKKAFQILVDFDMMRFKKIWSRGAVEKSMNARESKDQVTMALSWSAQKAPKQTAKLNSSLITFMDELMYVLENDAFDKPWTEMDVPSTAHFDLVSFSIFLSW</sequence>
<organism evidence="1 2">
    <name type="scientific">Aphanomyces astaci</name>
    <name type="common">Crayfish plague agent</name>
    <dbReference type="NCBI Taxonomy" id="112090"/>
    <lineage>
        <taxon>Eukaryota</taxon>
        <taxon>Sar</taxon>
        <taxon>Stramenopiles</taxon>
        <taxon>Oomycota</taxon>
        <taxon>Saprolegniomycetes</taxon>
        <taxon>Saprolegniales</taxon>
        <taxon>Verrucalvaceae</taxon>
        <taxon>Aphanomyces</taxon>
    </lineage>
</organism>
<evidence type="ECO:0000313" key="2">
    <source>
        <dbReference type="Proteomes" id="UP000285430"/>
    </source>
</evidence>
<comment type="caution">
    <text evidence="1">The sequence shown here is derived from an EMBL/GenBank/DDBJ whole genome shotgun (WGS) entry which is preliminary data.</text>
</comment>
<gene>
    <name evidence="1" type="ORF">DYB37_001492</name>
</gene>
<dbReference type="AlphaFoldDB" id="A0A418EQL6"/>